<evidence type="ECO:0000256" key="4">
    <source>
        <dbReference type="ARBA" id="ARBA00035206"/>
    </source>
</evidence>
<evidence type="ECO:0000313" key="10">
    <source>
        <dbReference type="Proteomes" id="UP000243589"/>
    </source>
</evidence>
<sequence length="123" mass="13619">MTAPKLHIKKGDTVQVIAGAKQERGGDRGKQGKVLAVYPERQRVLVEGVNRITKHKRATQTAAGATAGGIEIHEAPIHVSNVMLVDPKDNKPTRVGFREEKVERDGRTKTVRVRYSRRTGEDI</sequence>
<comment type="subunit">
    <text evidence="5">Part of the 50S ribosomal subunit.</text>
</comment>
<keyword evidence="5" id="KW-0699">rRNA-binding</keyword>
<keyword evidence="2 5" id="KW-0689">Ribosomal protein</keyword>
<dbReference type="EMBL" id="LQQC01000010">
    <property type="protein sequence ID" value="KXZ58593.1"/>
    <property type="molecule type" value="Genomic_DNA"/>
</dbReference>
<dbReference type="InterPro" id="IPR003256">
    <property type="entry name" value="Ribosomal_uL24"/>
</dbReference>
<dbReference type="HAMAP" id="MF_01326_B">
    <property type="entry name" value="Ribosomal_uL24_B"/>
    <property type="match status" value="1"/>
</dbReference>
<organism evidence="7 10">
    <name type="scientific">Brevibacterium ravenspurgense</name>
    <dbReference type="NCBI Taxonomy" id="479117"/>
    <lineage>
        <taxon>Bacteria</taxon>
        <taxon>Bacillati</taxon>
        <taxon>Actinomycetota</taxon>
        <taxon>Actinomycetes</taxon>
        <taxon>Micrococcales</taxon>
        <taxon>Brevibacteriaceae</taxon>
        <taxon>Brevibacterium</taxon>
    </lineage>
</organism>
<dbReference type="Gene3D" id="2.30.30.30">
    <property type="match status" value="1"/>
</dbReference>
<dbReference type="InterPro" id="IPR057264">
    <property type="entry name" value="Ribosomal_uL24_C"/>
</dbReference>
<dbReference type="EMBL" id="PKGO01000002">
    <property type="protein sequence ID" value="PKY70881.1"/>
    <property type="molecule type" value="Genomic_DNA"/>
</dbReference>
<evidence type="ECO:0000313" key="8">
    <source>
        <dbReference type="EMBL" id="PKY70881.1"/>
    </source>
</evidence>
<dbReference type="RefSeq" id="WP_019174647.1">
    <property type="nucleotide sequence ID" value="NZ_JAKRCZ010000018.1"/>
</dbReference>
<dbReference type="PATRIC" id="fig|479117.4.peg.1629"/>
<evidence type="ECO:0000256" key="1">
    <source>
        <dbReference type="ARBA" id="ARBA00010618"/>
    </source>
</evidence>
<dbReference type="Proteomes" id="UP000242755">
    <property type="component" value="Unassembled WGS sequence"/>
</dbReference>
<keyword evidence="5" id="KW-0694">RNA-binding</keyword>
<comment type="function">
    <text evidence="5">One of the proteins that surrounds the polypeptide exit tunnel on the outside of the subunit.</text>
</comment>
<keyword evidence="10" id="KW-1185">Reference proteome</keyword>
<dbReference type="AlphaFoldDB" id="A0A150H919"/>
<gene>
    <name evidence="5 7" type="primary">rplX</name>
    <name evidence="7" type="ORF">Bravens_01646</name>
    <name evidence="8" type="ORF">CYJ40_02135</name>
</gene>
<dbReference type="GO" id="GO:0003735">
    <property type="term" value="F:structural constituent of ribosome"/>
    <property type="evidence" value="ECO:0007669"/>
    <property type="project" value="InterPro"/>
</dbReference>
<dbReference type="GO" id="GO:0006412">
    <property type="term" value="P:translation"/>
    <property type="evidence" value="ECO:0007669"/>
    <property type="project" value="UniProtKB-UniRule"/>
</dbReference>
<reference evidence="8 9" key="2">
    <citation type="submission" date="2017-12" db="EMBL/GenBank/DDBJ databases">
        <title>Phylogenetic diversity of female urinary microbiome.</title>
        <authorList>
            <person name="Thomas-White K."/>
            <person name="Wolfe A.J."/>
        </authorList>
    </citation>
    <scope>NUCLEOTIDE SEQUENCE [LARGE SCALE GENOMIC DNA]</scope>
    <source>
        <strain evidence="8 9">UMB0426</strain>
    </source>
</reference>
<protein>
    <recommendedName>
        <fullName evidence="4 5">Large ribosomal subunit protein uL24</fullName>
    </recommendedName>
</protein>
<dbReference type="Proteomes" id="UP000243589">
    <property type="component" value="Unassembled WGS sequence"/>
</dbReference>
<dbReference type="SUPFAM" id="SSF50104">
    <property type="entry name" value="Translation proteins SH3-like domain"/>
    <property type="match status" value="1"/>
</dbReference>
<keyword evidence="3 5" id="KW-0687">Ribonucleoprotein</keyword>
<dbReference type="PANTHER" id="PTHR12903">
    <property type="entry name" value="MITOCHONDRIAL RIBOSOMAL PROTEIN L24"/>
    <property type="match status" value="1"/>
</dbReference>
<evidence type="ECO:0000256" key="2">
    <source>
        <dbReference type="ARBA" id="ARBA00022980"/>
    </source>
</evidence>
<dbReference type="InterPro" id="IPR014722">
    <property type="entry name" value="Rib_uL2_dom2"/>
</dbReference>
<comment type="similarity">
    <text evidence="1 5">Belongs to the universal ribosomal protein uL24 family.</text>
</comment>
<evidence type="ECO:0000259" key="6">
    <source>
        <dbReference type="Pfam" id="PF17136"/>
    </source>
</evidence>
<evidence type="ECO:0000256" key="5">
    <source>
        <dbReference type="HAMAP-Rule" id="MF_01326"/>
    </source>
</evidence>
<dbReference type="GO" id="GO:0005840">
    <property type="term" value="C:ribosome"/>
    <property type="evidence" value="ECO:0007669"/>
    <property type="project" value="UniProtKB-KW"/>
</dbReference>
<comment type="function">
    <text evidence="5">One of two assembly initiator proteins, it binds directly to the 5'-end of the 23S rRNA, where it nucleates assembly of the 50S subunit.</text>
</comment>
<proteinExistence type="inferred from homology"/>
<evidence type="ECO:0000256" key="3">
    <source>
        <dbReference type="ARBA" id="ARBA00023274"/>
    </source>
</evidence>
<dbReference type="GO" id="GO:0019843">
    <property type="term" value="F:rRNA binding"/>
    <property type="evidence" value="ECO:0007669"/>
    <property type="project" value="UniProtKB-UniRule"/>
</dbReference>
<name>A0A150H919_9MICO</name>
<reference evidence="7 10" key="1">
    <citation type="submission" date="2016-01" db="EMBL/GenBank/DDBJ databases">
        <title>Use of Whole Genome Sequencing to ascertain that Brevibacterium massiliense (Roux, Raoult 2009) is a later heterotypic synonym of Brevibacterium ravenspurgense (Mages 2008).</title>
        <authorList>
            <person name="Bernier A.-M."/>
            <person name="Burdz T."/>
            <person name="Huynh C."/>
            <person name="Pachecho A.L."/>
            <person name="Wiebe D."/>
            <person name="Bonner C."/>
            <person name="Bernard K."/>
        </authorList>
    </citation>
    <scope>NUCLEOTIDE SEQUENCE [LARGE SCALE GENOMIC DNA]</scope>
    <source>
        <strain evidence="7 10">CCUG56047</strain>
    </source>
</reference>
<dbReference type="STRING" id="1176165.GCA_001584405_00288"/>
<dbReference type="GO" id="GO:1990904">
    <property type="term" value="C:ribonucleoprotein complex"/>
    <property type="evidence" value="ECO:0007669"/>
    <property type="project" value="UniProtKB-KW"/>
</dbReference>
<comment type="caution">
    <text evidence="7">The sequence shown here is derived from an EMBL/GenBank/DDBJ whole genome shotgun (WGS) entry which is preliminary data.</text>
</comment>
<dbReference type="InterPro" id="IPR008991">
    <property type="entry name" value="Translation_prot_SH3-like_sf"/>
</dbReference>
<evidence type="ECO:0000313" key="9">
    <source>
        <dbReference type="Proteomes" id="UP000242755"/>
    </source>
</evidence>
<accession>A0A150H919</accession>
<dbReference type="Pfam" id="PF17136">
    <property type="entry name" value="ribosomal_L24"/>
    <property type="match status" value="1"/>
</dbReference>
<feature type="domain" description="Large ribosomal subunit protein uL24 C-terminal" evidence="6">
    <location>
        <begin position="49"/>
        <end position="123"/>
    </location>
</feature>
<evidence type="ECO:0000313" key="7">
    <source>
        <dbReference type="EMBL" id="KXZ58593.1"/>
    </source>
</evidence>
<dbReference type="InterPro" id="IPR041988">
    <property type="entry name" value="Ribosomal_uL24_KOW"/>
</dbReference>
<dbReference type="NCBIfam" id="TIGR01079">
    <property type="entry name" value="rplX_bact"/>
    <property type="match status" value="1"/>
</dbReference>
<dbReference type="CDD" id="cd06089">
    <property type="entry name" value="KOW_RPL26"/>
    <property type="match status" value="1"/>
</dbReference>